<evidence type="ECO:0000313" key="4">
    <source>
        <dbReference type="EMBL" id="PSB57343.1"/>
    </source>
</evidence>
<dbReference type="SUPFAM" id="SSF56112">
    <property type="entry name" value="Protein kinase-like (PK-like)"/>
    <property type="match status" value="1"/>
</dbReference>
<dbReference type="Pfam" id="PF13181">
    <property type="entry name" value="TPR_8"/>
    <property type="match status" value="1"/>
</dbReference>
<dbReference type="GO" id="GO:0009279">
    <property type="term" value="C:cell outer membrane"/>
    <property type="evidence" value="ECO:0007669"/>
    <property type="project" value="TreeGrafter"/>
</dbReference>
<dbReference type="InterPro" id="IPR050498">
    <property type="entry name" value="Ycf3"/>
</dbReference>
<dbReference type="EMBL" id="PVWO01000080">
    <property type="protein sequence ID" value="PSB57343.1"/>
    <property type="molecule type" value="Genomic_DNA"/>
</dbReference>
<feature type="repeat" description="TPR" evidence="3">
    <location>
        <begin position="441"/>
        <end position="474"/>
    </location>
</feature>
<dbReference type="RefSeq" id="WP_106302938.1">
    <property type="nucleotide sequence ID" value="NZ_PVWO01000080.1"/>
</dbReference>
<feature type="repeat" description="TPR" evidence="3">
    <location>
        <begin position="302"/>
        <end position="335"/>
    </location>
</feature>
<feature type="repeat" description="TPR" evidence="3">
    <location>
        <begin position="543"/>
        <end position="576"/>
    </location>
</feature>
<organism evidence="4 5">
    <name type="scientific">Chamaesiphon polymorphus CCALA 037</name>
    <dbReference type="NCBI Taxonomy" id="2107692"/>
    <lineage>
        <taxon>Bacteria</taxon>
        <taxon>Bacillati</taxon>
        <taxon>Cyanobacteriota</taxon>
        <taxon>Cyanophyceae</taxon>
        <taxon>Gomontiellales</taxon>
        <taxon>Chamaesiphonaceae</taxon>
        <taxon>Chamaesiphon</taxon>
    </lineage>
</organism>
<evidence type="ECO:0000313" key="5">
    <source>
        <dbReference type="Proteomes" id="UP000238937"/>
    </source>
</evidence>
<dbReference type="OrthoDB" id="527226at2"/>
<feature type="repeat" description="TPR" evidence="3">
    <location>
        <begin position="509"/>
        <end position="542"/>
    </location>
</feature>
<feature type="repeat" description="TPR" evidence="3">
    <location>
        <begin position="679"/>
        <end position="712"/>
    </location>
</feature>
<keyword evidence="2 3" id="KW-0802">TPR repeat</keyword>
<evidence type="ECO:0000256" key="3">
    <source>
        <dbReference type="PROSITE-ProRule" id="PRU00339"/>
    </source>
</evidence>
<dbReference type="PANTHER" id="PTHR44858">
    <property type="entry name" value="TETRATRICOPEPTIDE REPEAT PROTEIN 6"/>
    <property type="match status" value="1"/>
</dbReference>
<dbReference type="AlphaFoldDB" id="A0A2T1GHZ9"/>
<feature type="repeat" description="TPR" evidence="3">
    <location>
        <begin position="645"/>
        <end position="678"/>
    </location>
</feature>
<dbReference type="Gene3D" id="1.25.40.10">
    <property type="entry name" value="Tetratricopeptide repeat domain"/>
    <property type="match status" value="6"/>
</dbReference>
<keyword evidence="1" id="KW-0677">Repeat</keyword>
<feature type="repeat" description="TPR" evidence="3">
    <location>
        <begin position="407"/>
        <end position="440"/>
    </location>
</feature>
<dbReference type="InterPro" id="IPR019734">
    <property type="entry name" value="TPR_rpt"/>
</dbReference>
<dbReference type="Proteomes" id="UP000238937">
    <property type="component" value="Unassembled WGS sequence"/>
</dbReference>
<evidence type="ECO:0000256" key="1">
    <source>
        <dbReference type="ARBA" id="ARBA00022737"/>
    </source>
</evidence>
<dbReference type="PROSITE" id="PS50293">
    <property type="entry name" value="TPR_REGION"/>
    <property type="match status" value="2"/>
</dbReference>
<comment type="caution">
    <text evidence="4">The sequence shown here is derived from an EMBL/GenBank/DDBJ whole genome shotgun (WGS) entry which is preliminary data.</text>
</comment>
<dbReference type="Pfam" id="PF13424">
    <property type="entry name" value="TPR_12"/>
    <property type="match status" value="2"/>
</dbReference>
<keyword evidence="5" id="KW-1185">Reference proteome</keyword>
<feature type="repeat" description="TPR" evidence="3">
    <location>
        <begin position="475"/>
        <end position="508"/>
    </location>
</feature>
<gene>
    <name evidence="4" type="ORF">C7B77_08735</name>
</gene>
<dbReference type="GO" id="GO:0046813">
    <property type="term" value="P:receptor-mediated virion attachment to host cell"/>
    <property type="evidence" value="ECO:0007669"/>
    <property type="project" value="TreeGrafter"/>
</dbReference>
<sequence>MNPIGSTLQQRYQILEQLGHSGSVTTYLAVDLQVPGNLQLKCAIHRYELPDAAPDSPELQLAISSAQSLYDLSRQVDRVAIVYSYFAEDGAFYIVREFVAGVPLAQELVGERPWTQSQVVMLLADLLEILRDVERCNASSNLVSIHQLVRRNLDRKLVLMNLPVALVVPPTSIAPDLLVVGKIVIAAATGAGATLSRPDRQLESWHQQVHQIDRPELIAIVDRLISTEPERCYPSIAAAWQAVVGLIPQFLIHQHSRADTRTEIARHVQLLVDRGTEFYEVGNCQQAISAYDRAISLDPKCVDAYCGRGNARRYIGNYSGSWEDFSTAVQLDPDRGIAYIGRALAACFKPQPDYRAHDDFEHGKNLLANPTDAIAYVMRGTAKAQLSDDLGAMADYTTAISLNPRLLVAYNNRGNLRQNSGDVNGALADFSTVLEIDPQSAIAYNNRAILYTQCGEFTAAVADYRRALEIQPELVSVYNNLGNNYCQMGESALAIANYTQALEIDPEFAVAYTNRANVYRIQGDCHTALTDYDRAIALDPNLVVAYYNRGICHRQIGNHQAAIADYSQTLALDSQYYYAYYHRGNARQYVGDKHGAIADYTQTIYFDPDHLHAHFNRAIVRSELNDAQGALEDLDRSIAIDPTFAQAYYQRGWVLARNEGHQIALADYQRAIDLHPDYLDAHYHRGCSYHSLGDLSAAIADFSRSISIDPNYAPAYYQRGKIYAQIGDLTGAIADYHQAANLYLDRGNSKTYQQILQILDRLANRL</sequence>
<accession>A0A2T1GHZ9</accession>
<dbReference type="PROSITE" id="PS50005">
    <property type="entry name" value="TPR"/>
    <property type="match status" value="11"/>
</dbReference>
<proteinExistence type="predicted"/>
<protein>
    <submittedName>
        <fullName evidence="4">Uncharacterized protein</fullName>
    </submittedName>
</protein>
<dbReference type="Pfam" id="PF13414">
    <property type="entry name" value="TPR_11"/>
    <property type="match status" value="2"/>
</dbReference>
<dbReference type="PANTHER" id="PTHR44858:SF1">
    <property type="entry name" value="UDP-N-ACETYLGLUCOSAMINE--PEPTIDE N-ACETYLGLUCOSAMINYLTRANSFERASE SPINDLY-RELATED"/>
    <property type="match status" value="1"/>
</dbReference>
<reference evidence="4 5" key="1">
    <citation type="submission" date="2018-03" db="EMBL/GenBank/DDBJ databases">
        <title>The ancient ancestry and fast evolution of plastids.</title>
        <authorList>
            <person name="Moore K.R."/>
            <person name="Magnabosco C."/>
            <person name="Momper L."/>
            <person name="Gold D.A."/>
            <person name="Bosak T."/>
            <person name="Fournier G.P."/>
        </authorList>
    </citation>
    <scope>NUCLEOTIDE SEQUENCE [LARGE SCALE GENOMIC DNA]</scope>
    <source>
        <strain evidence="4 5">CCALA 037</strain>
    </source>
</reference>
<feature type="repeat" description="TPR" evidence="3">
    <location>
        <begin position="577"/>
        <end position="610"/>
    </location>
</feature>
<dbReference type="Gene3D" id="3.30.200.20">
    <property type="entry name" value="Phosphorylase Kinase, domain 1"/>
    <property type="match status" value="1"/>
</dbReference>
<dbReference type="InterPro" id="IPR011009">
    <property type="entry name" value="Kinase-like_dom_sf"/>
</dbReference>
<feature type="repeat" description="TPR" evidence="3">
    <location>
        <begin position="713"/>
        <end position="746"/>
    </location>
</feature>
<dbReference type="SUPFAM" id="SSF48452">
    <property type="entry name" value="TPR-like"/>
    <property type="match status" value="3"/>
</dbReference>
<name>A0A2T1GHZ9_9CYAN</name>
<dbReference type="SMART" id="SM00028">
    <property type="entry name" value="TPR"/>
    <property type="match status" value="13"/>
</dbReference>
<feature type="repeat" description="TPR" evidence="3">
    <location>
        <begin position="268"/>
        <end position="301"/>
    </location>
</feature>
<dbReference type="InterPro" id="IPR011990">
    <property type="entry name" value="TPR-like_helical_dom_sf"/>
</dbReference>
<evidence type="ECO:0000256" key="2">
    <source>
        <dbReference type="ARBA" id="ARBA00022803"/>
    </source>
</evidence>